<keyword evidence="2" id="KW-1185">Reference proteome</keyword>
<dbReference type="AlphaFoldDB" id="A0A9N8VW90"/>
<organism evidence="1 2">
    <name type="scientific">Ambispora gerdemannii</name>
    <dbReference type="NCBI Taxonomy" id="144530"/>
    <lineage>
        <taxon>Eukaryota</taxon>
        <taxon>Fungi</taxon>
        <taxon>Fungi incertae sedis</taxon>
        <taxon>Mucoromycota</taxon>
        <taxon>Glomeromycotina</taxon>
        <taxon>Glomeromycetes</taxon>
        <taxon>Archaeosporales</taxon>
        <taxon>Ambisporaceae</taxon>
        <taxon>Ambispora</taxon>
    </lineage>
</organism>
<gene>
    <name evidence="1" type="ORF">AGERDE_LOCUS2523</name>
</gene>
<name>A0A9N8VW90_9GLOM</name>
<reference evidence="1" key="1">
    <citation type="submission" date="2021-06" db="EMBL/GenBank/DDBJ databases">
        <authorList>
            <person name="Kallberg Y."/>
            <person name="Tangrot J."/>
            <person name="Rosling A."/>
        </authorList>
    </citation>
    <scope>NUCLEOTIDE SEQUENCE</scope>
    <source>
        <strain evidence="1">MT106</strain>
    </source>
</reference>
<evidence type="ECO:0000313" key="1">
    <source>
        <dbReference type="EMBL" id="CAG8466580.1"/>
    </source>
</evidence>
<comment type="caution">
    <text evidence="1">The sequence shown here is derived from an EMBL/GenBank/DDBJ whole genome shotgun (WGS) entry which is preliminary data.</text>
</comment>
<protein>
    <submittedName>
        <fullName evidence="1">13542_t:CDS:1</fullName>
    </submittedName>
</protein>
<dbReference type="Proteomes" id="UP000789831">
    <property type="component" value="Unassembled WGS sequence"/>
</dbReference>
<evidence type="ECO:0000313" key="2">
    <source>
        <dbReference type="Proteomes" id="UP000789831"/>
    </source>
</evidence>
<proteinExistence type="predicted"/>
<accession>A0A9N8VW90</accession>
<dbReference type="OrthoDB" id="2436054at2759"/>
<sequence length="105" mass="12427">MKKQSTTDDNQPEREEEIVYEKVAFAKIVNYITSKTANLKKNDVLSFNLYVRLDTVQYDAKNMIKLIVNKIEKFDIYDWMFTTDPEMLLYYHDVSLFLPGMFAVP</sequence>
<dbReference type="EMBL" id="CAJVPL010000214">
    <property type="protein sequence ID" value="CAG8466580.1"/>
    <property type="molecule type" value="Genomic_DNA"/>
</dbReference>